<dbReference type="InterPro" id="IPR013207">
    <property type="entry name" value="LGFP"/>
</dbReference>
<dbReference type="Pfam" id="PF07995">
    <property type="entry name" value="GSDH"/>
    <property type="match status" value="1"/>
</dbReference>
<feature type="chain" id="PRO_5011574342" evidence="1">
    <location>
        <begin position="16"/>
        <end position="983"/>
    </location>
</feature>
<proteinExistence type="predicted"/>
<dbReference type="InterPro" id="IPR011042">
    <property type="entry name" value="6-blade_b-propeller_TolB-like"/>
</dbReference>
<dbReference type="Pfam" id="PF18911">
    <property type="entry name" value="PKD_4"/>
    <property type="match status" value="1"/>
</dbReference>
<dbReference type="SMART" id="SM00089">
    <property type="entry name" value="PKD"/>
    <property type="match status" value="1"/>
</dbReference>
<dbReference type="RefSeq" id="WP_228771887.1">
    <property type="nucleotide sequence ID" value="NZ_FMZZ01000014.1"/>
</dbReference>
<dbReference type="InterPro" id="IPR000601">
    <property type="entry name" value="PKD_dom"/>
</dbReference>
<sequence length="983" mass="104275">MLGGLLVALPGVAAAAPALPSGFVLRDIPTGLRPPSSASDPGDLLTDFAFLPDSSVLAVGKYGKVTWAPQTGAPRLLATLPVRAEQDLGLTGIGVAGDYETSRHIYTARAVPGTGTGSGPMGFLRLSRWTVSTNAAGEPTGLGAEQIVLQTSADADVHAMTGLEVAADGTIWVTIGDNADWRIVDERALRSGNRDDPHGKLLHIRPDGSGVPGNPYYDPAAPRAVRSLVYASGFRSPFRFSLAPGTGTPIVGDVGWNLWEEVNFVNPGSDYGWPCWEGAGTTPGYRDLPGCVGRSSVPPIHAYHHSAGLGSSITGGIVYTGSTYPAAYSGKYFFGDYTSGRLWTMGFDTTGRVTTPAEATSWATGVGAPVSLRAMPVGGDVVFADIGSASLRRIVYQPGNNAPTASFASTNDAATGTVTFDAAKSFDPNGDALTYTWAFGDGATATGATATHTYAASPDSYQVRLTVTDSFGASGTATTTVYPRNNAPVLTLTPPDPSRKFGVGDVITATASATDVEDGPLSVTWATDTVHCHGLDCHSHPGARQDGGTFTMAFDGHPGDTRLEITAIVTDSRGATTTKTFIALPLQRRLTVVSAVPADFTLGDQQTTTELFTVGQQLTVIAPEAALDGVATFDRWSDGAPRVRGLVMPNADVTYTATYLTPIDRRYATDATIRGVIGTPTSVEQGDPAMRWREYTGGRLYWSAATGVHDVRGNILKAYLAAGGALGYGLPTTDESAAPAGGGRYNLFTGGRSIYWTSATGAHLVWGDIYARWRAMGDVASPLAYPTTDETGTPDGIGRYNHFQGGSIYWTRGTGAHDVRGQIRGLWSAMGWERSLLGYPKSNEEMAPDGIGRYSHFQNGSIYWTGATGAHEIHGSIHTLWAAMGWERSVLGYPITNEEITPDRIGRYNHFQQNGSIYWTPTTGAHDVRGKIRNLWSSMGWERSWLGYPTSNEYAINGGRRSDFQGGYILYSFTTGVATAHRW</sequence>
<dbReference type="Proteomes" id="UP000199501">
    <property type="component" value="Unassembled WGS sequence"/>
</dbReference>
<accession>A0A1G6W8A9</accession>
<dbReference type="STRING" id="1271860.SAMN05216174_11461"/>
<organism evidence="3 4">
    <name type="scientific">Actinokineospora iranica</name>
    <dbReference type="NCBI Taxonomy" id="1271860"/>
    <lineage>
        <taxon>Bacteria</taxon>
        <taxon>Bacillati</taxon>
        <taxon>Actinomycetota</taxon>
        <taxon>Actinomycetes</taxon>
        <taxon>Pseudonocardiales</taxon>
        <taxon>Pseudonocardiaceae</taxon>
        <taxon>Actinokineospora</taxon>
    </lineage>
</organism>
<dbReference type="Gene3D" id="2.60.40.10">
    <property type="entry name" value="Immunoglobulins"/>
    <property type="match status" value="1"/>
</dbReference>
<protein>
    <submittedName>
        <fullName evidence="3">LGFP repeat-containing protein</fullName>
    </submittedName>
</protein>
<dbReference type="InterPro" id="IPR012938">
    <property type="entry name" value="Glc/Sorbosone_DH"/>
</dbReference>
<name>A0A1G6W8A9_9PSEU</name>
<dbReference type="PROSITE" id="PS50093">
    <property type="entry name" value="PKD"/>
    <property type="match status" value="1"/>
</dbReference>
<gene>
    <name evidence="3" type="ORF">SAMN05216174_11461</name>
</gene>
<dbReference type="SUPFAM" id="SSF49299">
    <property type="entry name" value="PKD domain"/>
    <property type="match status" value="1"/>
</dbReference>
<dbReference type="AlphaFoldDB" id="A0A1G6W8A9"/>
<evidence type="ECO:0000313" key="3">
    <source>
        <dbReference type="EMBL" id="SDD62048.1"/>
    </source>
</evidence>
<reference evidence="4" key="1">
    <citation type="submission" date="2016-10" db="EMBL/GenBank/DDBJ databases">
        <authorList>
            <person name="Varghese N."/>
            <person name="Submissions S."/>
        </authorList>
    </citation>
    <scope>NUCLEOTIDE SEQUENCE [LARGE SCALE GENOMIC DNA]</scope>
    <source>
        <strain evidence="4">IBRC-M 10403</strain>
    </source>
</reference>
<evidence type="ECO:0000259" key="2">
    <source>
        <dbReference type="PROSITE" id="PS50093"/>
    </source>
</evidence>
<dbReference type="InterPro" id="IPR011041">
    <property type="entry name" value="Quinoprot_gluc/sorb_DH_b-prop"/>
</dbReference>
<keyword evidence="1" id="KW-0732">Signal</keyword>
<dbReference type="PANTHER" id="PTHR19328">
    <property type="entry name" value="HEDGEHOG-INTERACTING PROTEIN"/>
    <property type="match status" value="1"/>
</dbReference>
<evidence type="ECO:0000256" key="1">
    <source>
        <dbReference type="SAM" id="SignalP"/>
    </source>
</evidence>
<dbReference type="Pfam" id="PF08310">
    <property type="entry name" value="LGFP"/>
    <property type="match status" value="6"/>
</dbReference>
<dbReference type="PANTHER" id="PTHR19328:SF13">
    <property type="entry name" value="HIPL1 PROTEIN"/>
    <property type="match status" value="1"/>
</dbReference>
<dbReference type="InterPro" id="IPR013783">
    <property type="entry name" value="Ig-like_fold"/>
</dbReference>
<dbReference type="GO" id="GO:0005975">
    <property type="term" value="P:carbohydrate metabolic process"/>
    <property type="evidence" value="ECO:0007669"/>
    <property type="project" value="UniProtKB-ARBA"/>
</dbReference>
<dbReference type="SUPFAM" id="SSF50952">
    <property type="entry name" value="Soluble quinoprotein glucose dehydrogenase"/>
    <property type="match status" value="1"/>
</dbReference>
<dbReference type="InterPro" id="IPR035986">
    <property type="entry name" value="PKD_dom_sf"/>
</dbReference>
<dbReference type="CDD" id="cd00146">
    <property type="entry name" value="PKD"/>
    <property type="match status" value="1"/>
</dbReference>
<feature type="signal peptide" evidence="1">
    <location>
        <begin position="1"/>
        <end position="15"/>
    </location>
</feature>
<dbReference type="InterPro" id="IPR022409">
    <property type="entry name" value="PKD/Chitinase_dom"/>
</dbReference>
<evidence type="ECO:0000313" key="4">
    <source>
        <dbReference type="Proteomes" id="UP000199501"/>
    </source>
</evidence>
<feature type="domain" description="PKD" evidence="2">
    <location>
        <begin position="417"/>
        <end position="481"/>
    </location>
</feature>
<dbReference type="EMBL" id="FMZZ01000014">
    <property type="protein sequence ID" value="SDD62048.1"/>
    <property type="molecule type" value="Genomic_DNA"/>
</dbReference>
<dbReference type="Gene3D" id="2.120.10.30">
    <property type="entry name" value="TolB, C-terminal domain"/>
    <property type="match status" value="1"/>
</dbReference>
<keyword evidence="4" id="KW-1185">Reference proteome</keyword>